<name>T1JU23_TETUR</name>
<dbReference type="GO" id="GO:0140359">
    <property type="term" value="F:ABC-type transporter activity"/>
    <property type="evidence" value="ECO:0007669"/>
    <property type="project" value="InterPro"/>
</dbReference>
<dbReference type="EnsemblMetazoa" id="tetur01g16280.1">
    <property type="protein sequence ID" value="tetur01g16280.1"/>
    <property type="gene ID" value="tetur01g16280"/>
</dbReference>
<keyword evidence="6 8" id="KW-0472">Membrane</keyword>
<reference evidence="11" key="1">
    <citation type="submission" date="2011-08" db="EMBL/GenBank/DDBJ databases">
        <authorList>
            <person name="Rombauts S."/>
        </authorList>
    </citation>
    <scope>NUCLEOTIDE SEQUENCE</scope>
    <source>
        <strain evidence="11">London</strain>
    </source>
</reference>
<evidence type="ECO:0000256" key="1">
    <source>
        <dbReference type="ARBA" id="ARBA00004141"/>
    </source>
</evidence>
<dbReference type="SUPFAM" id="SSF52540">
    <property type="entry name" value="P-loop containing nucleoside triphosphate hydrolases"/>
    <property type="match status" value="1"/>
</dbReference>
<reference evidence="10" key="2">
    <citation type="submission" date="2015-06" db="UniProtKB">
        <authorList>
            <consortium name="EnsemblMetazoa"/>
        </authorList>
    </citation>
    <scope>IDENTIFICATION</scope>
</reference>
<feature type="transmembrane region" description="Helical" evidence="8">
    <location>
        <begin position="699"/>
        <end position="722"/>
    </location>
</feature>
<evidence type="ECO:0000256" key="3">
    <source>
        <dbReference type="ARBA" id="ARBA00022448"/>
    </source>
</evidence>
<dbReference type="GO" id="GO:0016887">
    <property type="term" value="F:ATP hydrolysis activity"/>
    <property type="evidence" value="ECO:0007669"/>
    <property type="project" value="InterPro"/>
</dbReference>
<dbReference type="PROSITE" id="PS50893">
    <property type="entry name" value="ABC_TRANSPORTER_2"/>
    <property type="match status" value="1"/>
</dbReference>
<dbReference type="Pfam" id="PF00005">
    <property type="entry name" value="ABC_tran"/>
    <property type="match status" value="1"/>
</dbReference>
<evidence type="ECO:0000256" key="5">
    <source>
        <dbReference type="ARBA" id="ARBA00022989"/>
    </source>
</evidence>
<dbReference type="AlphaFoldDB" id="T1JU23"/>
<feature type="transmembrane region" description="Helical" evidence="8">
    <location>
        <begin position="879"/>
        <end position="901"/>
    </location>
</feature>
<dbReference type="Gene3D" id="3.40.50.300">
    <property type="entry name" value="P-loop containing nucleotide triphosphate hydrolases"/>
    <property type="match status" value="1"/>
</dbReference>
<feature type="transmembrane region" description="Helical" evidence="8">
    <location>
        <begin position="658"/>
        <end position="678"/>
    </location>
</feature>
<dbReference type="Pfam" id="PF19055">
    <property type="entry name" value="ABC2_membrane_7"/>
    <property type="match status" value="1"/>
</dbReference>
<dbReference type="Pfam" id="PF01061">
    <property type="entry name" value="ABC2_membrane"/>
    <property type="match status" value="1"/>
</dbReference>
<keyword evidence="3" id="KW-0813">Transport</keyword>
<evidence type="ECO:0000313" key="10">
    <source>
        <dbReference type="EnsemblMetazoa" id="tetur01g16280.1"/>
    </source>
</evidence>
<keyword evidence="11" id="KW-1185">Reference proteome</keyword>
<dbReference type="InterPro" id="IPR050352">
    <property type="entry name" value="ABCG_transporters"/>
</dbReference>
<comment type="similarity">
    <text evidence="2">Belongs to the ABC transporter superfamily. ABCG family. Eye pigment precursor importer (TC 3.A.1.204) subfamily.</text>
</comment>
<feature type="transmembrane region" description="Helical" evidence="8">
    <location>
        <begin position="599"/>
        <end position="621"/>
    </location>
</feature>
<feature type="domain" description="ABC transporter" evidence="9">
    <location>
        <begin position="298"/>
        <end position="539"/>
    </location>
</feature>
<feature type="transmembrane region" description="Helical" evidence="8">
    <location>
        <begin position="764"/>
        <end position="786"/>
    </location>
</feature>
<feature type="compositionally biased region" description="Low complexity" evidence="7">
    <location>
        <begin position="154"/>
        <end position="165"/>
    </location>
</feature>
<dbReference type="HOGENOM" id="CLU_017951_0_0_1"/>
<dbReference type="InterPro" id="IPR027417">
    <property type="entry name" value="P-loop_NTPase"/>
</dbReference>
<evidence type="ECO:0000256" key="7">
    <source>
        <dbReference type="SAM" id="MobiDB-lite"/>
    </source>
</evidence>
<feature type="region of interest" description="Disordered" evidence="7">
    <location>
        <begin position="1"/>
        <end position="31"/>
    </location>
</feature>
<dbReference type="InterPro" id="IPR013525">
    <property type="entry name" value="ABC2_TM"/>
</dbReference>
<dbReference type="eggNOG" id="KOG0061">
    <property type="taxonomic scope" value="Eukaryota"/>
</dbReference>
<comment type="subcellular location">
    <subcellularLocation>
        <location evidence="1">Membrane</location>
        <topology evidence="1">Multi-pass membrane protein</topology>
    </subcellularLocation>
</comment>
<dbReference type="STRING" id="32264.T1JU23"/>
<accession>T1JU23</accession>
<sequence length="915" mass="103289">MWDDRESRKYVAPNGNNNNKDSPMNSPSVMSQWPGGGYGNRGYDNTEDLHAWSIYRQNLNADLSESAIGINKSVNGERPFGNFQLKETTVKNILNHPKYGPRLRNHDPATYLRYGLPRVKVSQSDDPDLLRGDLEESIISPSAVHQSHHHPHLANHSSSHLNSHLHSNQLYRGKRSQANLLLSSSSANSPSNNKYSGLIHSSPPYMTANGKAVSETDLRFPSSNHNNKNNNNYHTRDQMANGNGYGLNGKMGKTNGYIHSNGEDMIDTELPLSNGLSAPSSSPKNPHLIVRGLYYELDKTSTLRRICGAQRTKSRILDNISFEVKAGEVLAIMATSEYEGTSILEILSDRYNKSRGTVKSEITLNGIFMTPAKLSQVSSYVGQDTDLCPNMSARQTLLFSSLVQGPAKKNTFDTKKRTNAVLEELGLSEVRHTSVADLTEAEKRRLLIGQALLLDTDLLLLDQPTKGMDIFDSFFLIEYLRQWALISGRCVILTIQPATYEIFTMLSQIALVSTGRILYFGKRKDLLTYFSYIDFPCPTYKNPSDYYLDLVTLDNLSSEAMLESSQRIENLVDLYSNRCSNAVSLPGPPSVAPPPVRRAHMTIMFLALWIRALIFTFPYNVIHLFRNLLLAISLSICTGIIYWHIRIGREQEHLWDRIGLYHTILTIMPIPLFLVEIHDAHKEKNYVLNEVKMQLYTKPLYVFSKILYTLPKATLVFMGFIIPVSSMAGLQNNLLLYLVILLGYLHMIRMIALSMAWSFDRRSTASLAFGLIFSILTLAAGTTFHYKDLSVITKWLHSISPIRYTHEVLIGWEFHNNYTTGSSSIVPLAYQCTHNPIIQQENAILIKADCGFQQREHILRWFNYKTSGSDILRLISQPFIAYAIVFAIFLIIGSLSFCFIANKKNRRNRDSPTSS</sequence>
<evidence type="ECO:0000313" key="11">
    <source>
        <dbReference type="Proteomes" id="UP000015104"/>
    </source>
</evidence>
<dbReference type="EMBL" id="CAEY01000486">
    <property type="status" value="NOT_ANNOTATED_CDS"/>
    <property type="molecule type" value="Genomic_DNA"/>
</dbReference>
<feature type="compositionally biased region" description="Polar residues" evidence="7">
    <location>
        <begin position="14"/>
        <end position="31"/>
    </location>
</feature>
<keyword evidence="4 8" id="KW-0812">Transmembrane</keyword>
<dbReference type="PANTHER" id="PTHR48041:SF89">
    <property type="entry name" value="FI03229P"/>
    <property type="match status" value="1"/>
</dbReference>
<evidence type="ECO:0000259" key="9">
    <source>
        <dbReference type="PROSITE" id="PS50893"/>
    </source>
</evidence>
<dbReference type="PANTHER" id="PTHR48041">
    <property type="entry name" value="ABC TRANSPORTER G FAMILY MEMBER 28"/>
    <property type="match status" value="1"/>
</dbReference>
<dbReference type="Proteomes" id="UP000015104">
    <property type="component" value="Unassembled WGS sequence"/>
</dbReference>
<evidence type="ECO:0000256" key="4">
    <source>
        <dbReference type="ARBA" id="ARBA00022692"/>
    </source>
</evidence>
<feature type="region of interest" description="Disordered" evidence="7">
    <location>
        <begin position="142"/>
        <end position="165"/>
    </location>
</feature>
<keyword evidence="5 8" id="KW-1133">Transmembrane helix</keyword>
<dbReference type="GO" id="GO:0005524">
    <property type="term" value="F:ATP binding"/>
    <property type="evidence" value="ECO:0007669"/>
    <property type="project" value="InterPro"/>
</dbReference>
<proteinExistence type="inferred from homology"/>
<dbReference type="InterPro" id="IPR003439">
    <property type="entry name" value="ABC_transporter-like_ATP-bd"/>
</dbReference>
<feature type="transmembrane region" description="Helical" evidence="8">
    <location>
        <begin position="628"/>
        <end position="646"/>
    </location>
</feature>
<evidence type="ECO:0000256" key="8">
    <source>
        <dbReference type="SAM" id="Phobius"/>
    </source>
</evidence>
<evidence type="ECO:0000256" key="6">
    <source>
        <dbReference type="ARBA" id="ARBA00023136"/>
    </source>
</evidence>
<evidence type="ECO:0000256" key="2">
    <source>
        <dbReference type="ARBA" id="ARBA00005814"/>
    </source>
</evidence>
<dbReference type="InterPro" id="IPR043926">
    <property type="entry name" value="ABCG_dom"/>
</dbReference>
<dbReference type="GO" id="GO:0005886">
    <property type="term" value="C:plasma membrane"/>
    <property type="evidence" value="ECO:0007669"/>
    <property type="project" value="TreeGrafter"/>
</dbReference>
<feature type="transmembrane region" description="Helical" evidence="8">
    <location>
        <begin position="734"/>
        <end position="752"/>
    </location>
</feature>
<organism evidence="10 11">
    <name type="scientific">Tetranychus urticae</name>
    <name type="common">Two-spotted spider mite</name>
    <dbReference type="NCBI Taxonomy" id="32264"/>
    <lineage>
        <taxon>Eukaryota</taxon>
        <taxon>Metazoa</taxon>
        <taxon>Ecdysozoa</taxon>
        <taxon>Arthropoda</taxon>
        <taxon>Chelicerata</taxon>
        <taxon>Arachnida</taxon>
        <taxon>Acari</taxon>
        <taxon>Acariformes</taxon>
        <taxon>Trombidiformes</taxon>
        <taxon>Prostigmata</taxon>
        <taxon>Eleutherengona</taxon>
        <taxon>Raphignathae</taxon>
        <taxon>Tetranychoidea</taxon>
        <taxon>Tetranychidae</taxon>
        <taxon>Tetranychus</taxon>
    </lineage>
</organism>
<protein>
    <recommendedName>
        <fullName evidence="9">ABC transporter domain-containing protein</fullName>
    </recommendedName>
</protein>